<evidence type="ECO:0000256" key="2">
    <source>
        <dbReference type="ARBA" id="ARBA00023125"/>
    </source>
</evidence>
<dbReference type="GO" id="GO:0043565">
    <property type="term" value="F:sequence-specific DNA binding"/>
    <property type="evidence" value="ECO:0007669"/>
    <property type="project" value="InterPro"/>
</dbReference>
<protein>
    <recommendedName>
        <fullName evidence="4">HTH araC/xylS-type domain-containing protein</fullName>
    </recommendedName>
</protein>
<dbReference type="Pfam" id="PF02311">
    <property type="entry name" value="AraC_binding"/>
    <property type="match status" value="1"/>
</dbReference>
<evidence type="ECO:0000313" key="5">
    <source>
        <dbReference type="EMBL" id="ARJ51715.1"/>
    </source>
</evidence>
<dbReference type="InterPro" id="IPR018062">
    <property type="entry name" value="HTH_AraC-typ_CS"/>
</dbReference>
<dbReference type="InterPro" id="IPR003313">
    <property type="entry name" value="AraC-bd"/>
</dbReference>
<accession>A0AAC9RVJ3</accession>
<keyword evidence="6" id="KW-1185">Reference proteome</keyword>
<dbReference type="EMBL" id="CP020773">
    <property type="protein sequence ID" value="ARJ51715.1"/>
    <property type="molecule type" value="Genomic_DNA"/>
</dbReference>
<dbReference type="PANTHER" id="PTHR43280">
    <property type="entry name" value="ARAC-FAMILY TRANSCRIPTIONAL REGULATOR"/>
    <property type="match status" value="1"/>
</dbReference>
<dbReference type="InterPro" id="IPR037923">
    <property type="entry name" value="HTH-like"/>
</dbReference>
<dbReference type="KEGG" id="slz:B5P37_10510"/>
<evidence type="ECO:0000256" key="3">
    <source>
        <dbReference type="ARBA" id="ARBA00023163"/>
    </source>
</evidence>
<evidence type="ECO:0000313" key="6">
    <source>
        <dbReference type="Proteomes" id="UP000242864"/>
    </source>
</evidence>
<dbReference type="PANTHER" id="PTHR43280:SF28">
    <property type="entry name" value="HTH-TYPE TRANSCRIPTIONAL ACTIVATOR RHAS"/>
    <property type="match status" value="1"/>
</dbReference>
<dbReference type="InterPro" id="IPR009057">
    <property type="entry name" value="Homeodomain-like_sf"/>
</dbReference>
<evidence type="ECO:0000259" key="4">
    <source>
        <dbReference type="PROSITE" id="PS01124"/>
    </source>
</evidence>
<keyword evidence="1" id="KW-0805">Transcription regulation</keyword>
<dbReference type="PROSITE" id="PS00041">
    <property type="entry name" value="HTH_ARAC_FAMILY_1"/>
    <property type="match status" value="1"/>
</dbReference>
<dbReference type="AlphaFoldDB" id="A0AAC9RVJ3"/>
<evidence type="ECO:0000256" key="1">
    <source>
        <dbReference type="ARBA" id="ARBA00023015"/>
    </source>
</evidence>
<dbReference type="CDD" id="cd06986">
    <property type="entry name" value="cupin_MmsR-like_N"/>
    <property type="match status" value="1"/>
</dbReference>
<dbReference type="SMART" id="SM00342">
    <property type="entry name" value="HTH_ARAC"/>
    <property type="match status" value="1"/>
</dbReference>
<dbReference type="SUPFAM" id="SSF46689">
    <property type="entry name" value="Homeodomain-like"/>
    <property type="match status" value="2"/>
</dbReference>
<dbReference type="Gene3D" id="1.10.10.60">
    <property type="entry name" value="Homeodomain-like"/>
    <property type="match status" value="2"/>
</dbReference>
<sequence length="279" mass="33511">MRMREVWKHFDISHDNIVISECGIQQFLPEQTYSYAVSETFVLHYVEIGKGIIKINNKTYYSKDFNGFILKRGQRVTYKGDKNIPWKTFWVGLRGSNLQNFLKTNQLNNQDILKFEDHSHAVNMIKDICYTTKENTRQSDYWYKYKTYELLYCLEKEFKQTDLITLNNNQDIIHHIYEYICNNYTQSLKIDDIAHRFAISKSHLFTQFKRNYGRTPKQFILKLRIDKATQILRETDYPINVVGQMVGFNDYFVFEKAFKKIVNRSPKNYRLEKSMTKRT</sequence>
<dbReference type="InterPro" id="IPR018060">
    <property type="entry name" value="HTH_AraC"/>
</dbReference>
<organism evidence="5 6">
    <name type="scientific">Staphylococcus lutrae</name>
    <dbReference type="NCBI Taxonomy" id="155085"/>
    <lineage>
        <taxon>Bacteria</taxon>
        <taxon>Bacillati</taxon>
        <taxon>Bacillota</taxon>
        <taxon>Bacilli</taxon>
        <taxon>Bacillales</taxon>
        <taxon>Staphylococcaceae</taxon>
        <taxon>Staphylococcus</taxon>
    </lineage>
</organism>
<keyword evidence="3" id="KW-0804">Transcription</keyword>
<keyword evidence="2" id="KW-0238">DNA-binding</keyword>
<dbReference type="Proteomes" id="UP000242864">
    <property type="component" value="Chromosome"/>
</dbReference>
<dbReference type="Pfam" id="PF12833">
    <property type="entry name" value="HTH_18"/>
    <property type="match status" value="1"/>
</dbReference>
<name>A0AAC9RVJ3_9STAP</name>
<reference evidence="5 6" key="1">
    <citation type="submission" date="2017-04" db="EMBL/GenBank/DDBJ databases">
        <authorList>
            <person name="Veseli I.A."/>
            <person name="Tang C."/>
            <person name="Pombert J.-F."/>
        </authorList>
    </citation>
    <scope>NUCLEOTIDE SEQUENCE [LARGE SCALE GENOMIC DNA]</scope>
    <source>
        <strain evidence="5 6">ATCC 700373</strain>
    </source>
</reference>
<dbReference type="SUPFAM" id="SSF51215">
    <property type="entry name" value="Regulatory protein AraC"/>
    <property type="match status" value="1"/>
</dbReference>
<feature type="domain" description="HTH araC/xylS-type" evidence="4">
    <location>
        <begin position="174"/>
        <end position="272"/>
    </location>
</feature>
<proteinExistence type="predicted"/>
<gene>
    <name evidence="5" type="ORF">B5P37_10510</name>
</gene>
<dbReference type="PROSITE" id="PS01124">
    <property type="entry name" value="HTH_ARAC_FAMILY_2"/>
    <property type="match status" value="1"/>
</dbReference>
<dbReference type="GO" id="GO:0003700">
    <property type="term" value="F:DNA-binding transcription factor activity"/>
    <property type="evidence" value="ECO:0007669"/>
    <property type="project" value="InterPro"/>
</dbReference>